<dbReference type="Proteomes" id="UP000482487">
    <property type="component" value="Unassembled WGS sequence"/>
</dbReference>
<sequence length="152" mass="15887">MSSAPPAAVDIMDALLRATDETPYPGHEGLERLIRRAAVPGPAPKAAPVPTPEAAAIRPILRPVPPKAKRPSKRKATHYIEVGAAIRLDAARDALAEMARDSAPTARRISKSAILEAALTLACDAFEATGPQSPLARRLLGQPGQSAPKTPA</sequence>
<keyword evidence="2" id="KW-1185">Reference proteome</keyword>
<accession>A0A7C9IJJ2</accession>
<evidence type="ECO:0000313" key="1">
    <source>
        <dbReference type="EMBL" id="MYL81546.1"/>
    </source>
</evidence>
<gene>
    <name evidence="1" type="ORF">GTA51_00130</name>
</gene>
<protein>
    <submittedName>
        <fullName evidence="1">Uncharacterized protein</fullName>
    </submittedName>
</protein>
<organism evidence="1 2">
    <name type="scientific">Solidesulfovibrio aerotolerans</name>
    <dbReference type="NCBI Taxonomy" id="295255"/>
    <lineage>
        <taxon>Bacteria</taxon>
        <taxon>Pseudomonadati</taxon>
        <taxon>Thermodesulfobacteriota</taxon>
        <taxon>Desulfovibrionia</taxon>
        <taxon>Desulfovibrionales</taxon>
        <taxon>Desulfovibrionaceae</taxon>
        <taxon>Solidesulfovibrio</taxon>
    </lineage>
</organism>
<comment type="caution">
    <text evidence="1">The sequence shown here is derived from an EMBL/GenBank/DDBJ whole genome shotgun (WGS) entry which is preliminary data.</text>
</comment>
<dbReference type="OrthoDB" id="5458634at2"/>
<name>A0A7C9IJJ2_9BACT</name>
<evidence type="ECO:0000313" key="2">
    <source>
        <dbReference type="Proteomes" id="UP000482487"/>
    </source>
</evidence>
<dbReference type="AlphaFoldDB" id="A0A7C9IJJ2"/>
<reference evidence="1 2" key="1">
    <citation type="submission" date="2020-01" db="EMBL/GenBank/DDBJ databases">
        <title>Genome sequence of Desulfovibrio aerotolerans DSM 16695(T).</title>
        <authorList>
            <person name="Karnachuk O."/>
            <person name="Avakyan M."/>
            <person name="Mardanov A."/>
            <person name="Kadnikov V."/>
            <person name="Ravin N."/>
        </authorList>
    </citation>
    <scope>NUCLEOTIDE SEQUENCE [LARGE SCALE GENOMIC DNA]</scope>
    <source>
        <strain evidence="1 2">DSM 16695</strain>
    </source>
</reference>
<dbReference type="EMBL" id="WVUD01000001">
    <property type="protein sequence ID" value="MYL81546.1"/>
    <property type="molecule type" value="Genomic_DNA"/>
</dbReference>
<proteinExistence type="predicted"/>
<dbReference type="RefSeq" id="WP_160957680.1">
    <property type="nucleotide sequence ID" value="NZ_WVUD01000001.1"/>
</dbReference>